<evidence type="ECO:0000313" key="3">
    <source>
        <dbReference type="Proteomes" id="UP000244527"/>
    </source>
</evidence>
<dbReference type="PANTHER" id="PTHR43777:SF1">
    <property type="entry name" value="MOLYBDENUM COFACTOR CYTIDYLYLTRANSFERASE"/>
    <property type="match status" value="1"/>
</dbReference>
<dbReference type="AlphaFoldDB" id="A0A2S1LAI0"/>
<name>A0A2S1LAI0_9FLAO</name>
<protein>
    <recommendedName>
        <fullName evidence="1">MobA-like NTP transferase domain-containing protein</fullName>
    </recommendedName>
</protein>
<dbReference type="OrthoDB" id="9779263at2"/>
<gene>
    <name evidence="2" type="ORF">FFWV33_03895</name>
</gene>
<proteinExistence type="predicted"/>
<dbReference type="Gene3D" id="3.90.550.10">
    <property type="entry name" value="Spore Coat Polysaccharide Biosynthesis Protein SpsA, Chain A"/>
    <property type="match status" value="1"/>
</dbReference>
<sequence length="213" mass="24403">MENKAAFVLLAGGKSERMGFPKGLLVYNQTVWILEQLDRIASTSICTVYIGLGHCYEDYFCVVPWFKDAQHRFVKYNDLKIKVIVNTTPENGSFSTLQAVLAQVPKKQPVIVQPIDVPLLNQTELECIINTTNAIVLPQYEGKNGHPIQLFPKFWNILLKLDQTHENSRLDYQIKKKNPKYCSYVTVQDSSIVHNLNTPEDWENFTQNTELVV</sequence>
<reference evidence="2 3" key="1">
    <citation type="submission" date="2017-04" db="EMBL/GenBank/DDBJ databases">
        <title>Compelte genome sequence of WV33.</title>
        <authorList>
            <person name="Lee P.C."/>
        </authorList>
    </citation>
    <scope>NUCLEOTIDE SEQUENCE [LARGE SCALE GENOMIC DNA]</scope>
    <source>
        <strain evidence="2 3">WV33</strain>
    </source>
</reference>
<dbReference type="GO" id="GO:0016779">
    <property type="term" value="F:nucleotidyltransferase activity"/>
    <property type="evidence" value="ECO:0007669"/>
    <property type="project" value="UniProtKB-ARBA"/>
</dbReference>
<dbReference type="EMBL" id="CP020918">
    <property type="protein sequence ID" value="AWG20742.1"/>
    <property type="molecule type" value="Genomic_DNA"/>
</dbReference>
<dbReference type="Pfam" id="PF12804">
    <property type="entry name" value="NTP_transf_3"/>
    <property type="match status" value="1"/>
</dbReference>
<dbReference type="KEGG" id="ffa:FFWV33_03895"/>
<keyword evidence="3" id="KW-1185">Reference proteome</keyword>
<dbReference type="InterPro" id="IPR025877">
    <property type="entry name" value="MobA-like_NTP_Trfase"/>
</dbReference>
<dbReference type="RefSeq" id="WP_108739699.1">
    <property type="nucleotide sequence ID" value="NZ_CP020918.1"/>
</dbReference>
<dbReference type="Proteomes" id="UP000244527">
    <property type="component" value="Chromosome"/>
</dbReference>
<evidence type="ECO:0000313" key="2">
    <source>
        <dbReference type="EMBL" id="AWG20742.1"/>
    </source>
</evidence>
<organism evidence="2 3">
    <name type="scientific">Flavobacterium faecale</name>
    <dbReference type="NCBI Taxonomy" id="1355330"/>
    <lineage>
        <taxon>Bacteria</taxon>
        <taxon>Pseudomonadati</taxon>
        <taxon>Bacteroidota</taxon>
        <taxon>Flavobacteriia</taxon>
        <taxon>Flavobacteriales</taxon>
        <taxon>Flavobacteriaceae</taxon>
        <taxon>Flavobacterium</taxon>
    </lineage>
</organism>
<dbReference type="InterPro" id="IPR029044">
    <property type="entry name" value="Nucleotide-diphossugar_trans"/>
</dbReference>
<dbReference type="PANTHER" id="PTHR43777">
    <property type="entry name" value="MOLYBDENUM COFACTOR CYTIDYLYLTRANSFERASE"/>
    <property type="match status" value="1"/>
</dbReference>
<feature type="domain" description="MobA-like NTP transferase" evidence="1">
    <location>
        <begin position="8"/>
        <end position="166"/>
    </location>
</feature>
<evidence type="ECO:0000259" key="1">
    <source>
        <dbReference type="Pfam" id="PF12804"/>
    </source>
</evidence>
<accession>A0A2S1LAI0</accession>
<dbReference type="SUPFAM" id="SSF53448">
    <property type="entry name" value="Nucleotide-diphospho-sugar transferases"/>
    <property type="match status" value="1"/>
</dbReference>